<dbReference type="CDD" id="cd16443">
    <property type="entry name" value="LplA"/>
    <property type="match status" value="1"/>
</dbReference>
<keyword evidence="5" id="KW-0547">Nucleotide-binding</keyword>
<dbReference type="UniPathway" id="UPA00537">
    <property type="reaction ID" value="UER00594"/>
</dbReference>
<dbReference type="PROSITE" id="PS51733">
    <property type="entry name" value="BPL_LPL_CATALYTIC"/>
    <property type="match status" value="1"/>
</dbReference>
<dbReference type="Gene3D" id="3.30.390.50">
    <property type="entry name" value="CO dehydrogenase flavoprotein, C-terminal domain"/>
    <property type="match status" value="1"/>
</dbReference>
<dbReference type="PANTHER" id="PTHR12561">
    <property type="entry name" value="LIPOATE-PROTEIN LIGASE"/>
    <property type="match status" value="1"/>
</dbReference>
<dbReference type="GO" id="GO:0016979">
    <property type="term" value="F:lipoate-protein ligase activity"/>
    <property type="evidence" value="ECO:0007669"/>
    <property type="project" value="UniProtKB-EC"/>
</dbReference>
<keyword evidence="4 9" id="KW-0436">Ligase</keyword>
<feature type="domain" description="BPL/LPL catalytic" evidence="8">
    <location>
        <begin position="46"/>
        <end position="229"/>
    </location>
</feature>
<dbReference type="EC" id="6.3.1.20" evidence="3"/>
<comment type="catalytic activity">
    <reaction evidence="7">
        <text>L-lysyl-[lipoyl-carrier protein] + (R)-lipoate + ATP = N(6)-[(R)-lipoyl]-L-lysyl-[lipoyl-carrier protein] + AMP + diphosphate + H(+)</text>
        <dbReference type="Rhea" id="RHEA:49288"/>
        <dbReference type="Rhea" id="RHEA-COMP:10500"/>
        <dbReference type="Rhea" id="RHEA-COMP:10502"/>
        <dbReference type="ChEBI" id="CHEBI:15378"/>
        <dbReference type="ChEBI" id="CHEBI:29969"/>
        <dbReference type="ChEBI" id="CHEBI:30616"/>
        <dbReference type="ChEBI" id="CHEBI:33019"/>
        <dbReference type="ChEBI" id="CHEBI:83088"/>
        <dbReference type="ChEBI" id="CHEBI:83099"/>
        <dbReference type="ChEBI" id="CHEBI:456215"/>
        <dbReference type="EC" id="6.3.1.20"/>
    </reaction>
</comment>
<dbReference type="GO" id="GO:0005524">
    <property type="term" value="F:ATP binding"/>
    <property type="evidence" value="ECO:0007669"/>
    <property type="project" value="UniProtKB-KW"/>
</dbReference>
<name>A0A412FY41_9FIRM</name>
<evidence type="ECO:0000259" key="8">
    <source>
        <dbReference type="PROSITE" id="PS51733"/>
    </source>
</evidence>
<evidence type="ECO:0000313" key="10">
    <source>
        <dbReference type="Proteomes" id="UP000284178"/>
    </source>
</evidence>
<evidence type="ECO:0000256" key="7">
    <source>
        <dbReference type="ARBA" id="ARBA00048037"/>
    </source>
</evidence>
<evidence type="ECO:0000256" key="1">
    <source>
        <dbReference type="ARBA" id="ARBA00005085"/>
    </source>
</evidence>
<organism evidence="9 10">
    <name type="scientific">Holdemania filiformis</name>
    <dbReference type="NCBI Taxonomy" id="61171"/>
    <lineage>
        <taxon>Bacteria</taxon>
        <taxon>Bacillati</taxon>
        <taxon>Bacillota</taxon>
        <taxon>Erysipelotrichia</taxon>
        <taxon>Erysipelotrichales</taxon>
        <taxon>Erysipelotrichaceae</taxon>
        <taxon>Holdemania</taxon>
    </lineage>
</organism>
<dbReference type="Proteomes" id="UP000284178">
    <property type="component" value="Unassembled WGS sequence"/>
</dbReference>
<dbReference type="EMBL" id="QRUP01000013">
    <property type="protein sequence ID" value="RGR73102.1"/>
    <property type="molecule type" value="Genomic_DNA"/>
</dbReference>
<dbReference type="NCBIfam" id="TIGR00545">
    <property type="entry name" value="lipoyltrans"/>
    <property type="match status" value="1"/>
</dbReference>
<dbReference type="SUPFAM" id="SSF55681">
    <property type="entry name" value="Class II aaRS and biotin synthetases"/>
    <property type="match status" value="1"/>
</dbReference>
<dbReference type="SUPFAM" id="SSF82649">
    <property type="entry name" value="SufE/NifU"/>
    <property type="match status" value="1"/>
</dbReference>
<keyword evidence="10" id="KW-1185">Reference proteome</keyword>
<dbReference type="InterPro" id="IPR004143">
    <property type="entry name" value="BPL_LPL_catalytic"/>
</dbReference>
<keyword evidence="6" id="KW-0067">ATP-binding</keyword>
<dbReference type="AlphaFoldDB" id="A0A412FY41"/>
<evidence type="ECO:0000256" key="4">
    <source>
        <dbReference type="ARBA" id="ARBA00022598"/>
    </source>
</evidence>
<evidence type="ECO:0000256" key="5">
    <source>
        <dbReference type="ARBA" id="ARBA00022741"/>
    </source>
</evidence>
<dbReference type="InterPro" id="IPR004562">
    <property type="entry name" value="LipoylTrfase_LipoateP_Ligase"/>
</dbReference>
<evidence type="ECO:0000256" key="6">
    <source>
        <dbReference type="ARBA" id="ARBA00022840"/>
    </source>
</evidence>
<comment type="caution">
    <text evidence="9">The sequence shown here is derived from an EMBL/GenBank/DDBJ whole genome shotgun (WGS) entry which is preliminary data.</text>
</comment>
<comment type="pathway">
    <text evidence="2">Protein modification; protein lipoylation via exogenous pathway; protein N(6)-(lipoyl)lysine from lipoate: step 1/2.</text>
</comment>
<dbReference type="PANTHER" id="PTHR12561:SF3">
    <property type="entry name" value="LIPOYLTRANSFERASE 1, MITOCHONDRIAL"/>
    <property type="match status" value="1"/>
</dbReference>
<comment type="pathway">
    <text evidence="1">Protein modification; protein lipoylation via exogenous pathway; protein N(6)-(lipoyl)lysine from lipoate: step 2/2.</text>
</comment>
<dbReference type="InterPro" id="IPR045864">
    <property type="entry name" value="aa-tRNA-synth_II/BPL/LPL"/>
</dbReference>
<gene>
    <name evidence="9" type="ORF">DWY25_11115</name>
</gene>
<accession>A0A412FY41</accession>
<dbReference type="GO" id="GO:0017118">
    <property type="term" value="F:lipoyltransferase activity"/>
    <property type="evidence" value="ECO:0007669"/>
    <property type="project" value="TreeGrafter"/>
</dbReference>
<protein>
    <recommendedName>
        <fullName evidence="3">lipoate--protein ligase</fullName>
        <ecNumber evidence="3">6.3.1.20</ecNumber>
    </recommendedName>
</protein>
<sequence length="351" mass="39747">MRSRRPGIRFCAGKRETNSKMLYFTEGQTFDPYFNLAMEKWLCDHLDGRRILYLWQNEHTVVIGKNQNPLKECRLAALKQDGGLLARRCSGGGAVYHDLGNLNFTMLVPNDQFDLHRQCSVLLQAVRQFGVDAQFSGRNDLTAQGRKFSGNAFYHGPHGSFHHGTLLVDTDSEKVARYLKVSAAKLKGNGVDSVRQRVINLKECAPKMTISQLKTALREAMEQVYGEPGTMWEWTPAQIAEIKALAQFYRSDAWLFPEKFQADLCLEKRFGWGEIQAQLQLQSQRICACRLYTDAMDAAAITELEALLHDCPLTSQALQKRALSASPHHPLIPECIAWISQEIEGQEAKWD</sequence>
<proteinExistence type="predicted"/>
<dbReference type="GO" id="GO:0005737">
    <property type="term" value="C:cytoplasm"/>
    <property type="evidence" value="ECO:0007669"/>
    <property type="project" value="TreeGrafter"/>
</dbReference>
<dbReference type="InterPro" id="IPR019491">
    <property type="entry name" value="Lipoate_protein_ligase_C"/>
</dbReference>
<dbReference type="GO" id="GO:0009249">
    <property type="term" value="P:protein lipoylation"/>
    <property type="evidence" value="ECO:0007669"/>
    <property type="project" value="InterPro"/>
</dbReference>
<dbReference type="Pfam" id="PF21948">
    <property type="entry name" value="LplA-B_cat"/>
    <property type="match status" value="1"/>
</dbReference>
<evidence type="ECO:0000256" key="3">
    <source>
        <dbReference type="ARBA" id="ARBA00012367"/>
    </source>
</evidence>
<reference evidence="9 10" key="1">
    <citation type="submission" date="2018-08" db="EMBL/GenBank/DDBJ databases">
        <title>A genome reference for cultivated species of the human gut microbiota.</title>
        <authorList>
            <person name="Zou Y."/>
            <person name="Xue W."/>
            <person name="Luo G."/>
        </authorList>
    </citation>
    <scope>NUCLEOTIDE SEQUENCE [LARGE SCALE GENOMIC DNA]</scope>
    <source>
        <strain evidence="9 10">AF24-29</strain>
    </source>
</reference>
<evidence type="ECO:0000256" key="2">
    <source>
        <dbReference type="ARBA" id="ARBA00005124"/>
    </source>
</evidence>
<evidence type="ECO:0000313" key="9">
    <source>
        <dbReference type="EMBL" id="RGR73102.1"/>
    </source>
</evidence>
<dbReference type="Gene3D" id="3.30.930.10">
    <property type="entry name" value="Bira Bifunctional Protein, Domain 2"/>
    <property type="match status" value="1"/>
</dbReference>
<dbReference type="Pfam" id="PF10437">
    <property type="entry name" value="Lip_prot_lig_C"/>
    <property type="match status" value="1"/>
</dbReference>